<gene>
    <name evidence="1" type="ORF">KTU01_33540</name>
</gene>
<dbReference type="STRING" id="388357.GCA_001580365_01967"/>
<dbReference type="SUPFAM" id="SSF54285">
    <property type="entry name" value="MoaD/ThiS"/>
    <property type="match status" value="1"/>
</dbReference>
<proteinExistence type="predicted"/>
<dbReference type="EMBL" id="BJZS01000113">
    <property type="protein sequence ID" value="GEO97231.1"/>
    <property type="molecule type" value="Genomic_DNA"/>
</dbReference>
<dbReference type="AlphaFoldDB" id="A0A512IHS6"/>
<dbReference type="InterPro" id="IPR016155">
    <property type="entry name" value="Mopterin_synth/thiamin_S_b"/>
</dbReference>
<sequence>MTAITLNGRPHVVGGDTTVVDLVAETVGRPLGPDGAPLDGRRLGVAVAVDAAVVPRSRWGRTPVAEGQSVEIITAVQGG</sequence>
<evidence type="ECO:0000313" key="1">
    <source>
        <dbReference type="EMBL" id="GEO97231.1"/>
    </source>
</evidence>
<organism evidence="1 2">
    <name type="scientific">Kocuria turfanensis</name>
    <dbReference type="NCBI Taxonomy" id="388357"/>
    <lineage>
        <taxon>Bacteria</taxon>
        <taxon>Bacillati</taxon>
        <taxon>Actinomycetota</taxon>
        <taxon>Actinomycetes</taxon>
        <taxon>Micrococcales</taxon>
        <taxon>Micrococcaceae</taxon>
        <taxon>Kocuria</taxon>
    </lineage>
</organism>
<dbReference type="Gene3D" id="3.10.20.30">
    <property type="match status" value="1"/>
</dbReference>
<name>A0A512IHS6_9MICC</name>
<protein>
    <submittedName>
        <fullName evidence="1">Thiamine biosynthesis protein ThiS</fullName>
    </submittedName>
</protein>
<dbReference type="InterPro" id="IPR003749">
    <property type="entry name" value="ThiS/MoaD-like"/>
</dbReference>
<accession>A0A512IHS6</accession>
<dbReference type="NCBIfam" id="TIGR01683">
    <property type="entry name" value="thiS"/>
    <property type="match status" value="1"/>
</dbReference>
<keyword evidence="2" id="KW-1185">Reference proteome</keyword>
<evidence type="ECO:0000313" key="2">
    <source>
        <dbReference type="Proteomes" id="UP000321103"/>
    </source>
</evidence>
<dbReference type="Pfam" id="PF02597">
    <property type="entry name" value="ThiS"/>
    <property type="match status" value="1"/>
</dbReference>
<dbReference type="InterPro" id="IPR012675">
    <property type="entry name" value="Beta-grasp_dom_sf"/>
</dbReference>
<dbReference type="Proteomes" id="UP000321103">
    <property type="component" value="Unassembled WGS sequence"/>
</dbReference>
<reference evidence="1 2" key="1">
    <citation type="submission" date="2019-07" db="EMBL/GenBank/DDBJ databases">
        <title>Whole genome shotgun sequence of Kocuria turfanensis NBRC 107627.</title>
        <authorList>
            <person name="Hosoyama A."/>
            <person name="Uohara A."/>
            <person name="Ohji S."/>
            <person name="Ichikawa N."/>
        </authorList>
    </citation>
    <scope>NUCLEOTIDE SEQUENCE [LARGE SCALE GENOMIC DNA]</scope>
    <source>
        <strain evidence="1 2">NBRC 107627</strain>
    </source>
</reference>
<comment type="caution">
    <text evidence="1">The sequence shown here is derived from an EMBL/GenBank/DDBJ whole genome shotgun (WGS) entry which is preliminary data.</text>
</comment>
<dbReference type="RefSeq" id="WP_062735604.1">
    <property type="nucleotide sequence ID" value="NZ_BJZS01000113.1"/>
</dbReference>
<dbReference type="InterPro" id="IPR010035">
    <property type="entry name" value="Thi_S"/>
</dbReference>